<keyword evidence="5 6" id="KW-0472">Membrane</keyword>
<keyword evidence="6" id="KW-0808">Transferase</keyword>
<evidence type="ECO:0000313" key="8">
    <source>
        <dbReference type="Proteomes" id="UP000579281"/>
    </source>
</evidence>
<dbReference type="PANTHER" id="PTHR39087">
    <property type="entry name" value="UPF0104 MEMBRANE PROTEIN MJ1595"/>
    <property type="match status" value="1"/>
</dbReference>
<feature type="transmembrane region" description="Helical" evidence="6">
    <location>
        <begin position="42"/>
        <end position="58"/>
    </location>
</feature>
<dbReference type="InterPro" id="IPR022791">
    <property type="entry name" value="L-PG_synthase/AglD"/>
</dbReference>
<evidence type="ECO:0000256" key="1">
    <source>
        <dbReference type="ARBA" id="ARBA00004651"/>
    </source>
</evidence>
<evidence type="ECO:0000256" key="2">
    <source>
        <dbReference type="ARBA" id="ARBA00022475"/>
    </source>
</evidence>
<dbReference type="AlphaFoldDB" id="A0A841KZN1"/>
<evidence type="ECO:0000256" key="4">
    <source>
        <dbReference type="ARBA" id="ARBA00022989"/>
    </source>
</evidence>
<evidence type="ECO:0000256" key="6">
    <source>
        <dbReference type="RuleBase" id="RU363042"/>
    </source>
</evidence>
<comment type="subcellular location">
    <subcellularLocation>
        <location evidence="1 6">Cell membrane</location>
        <topology evidence="1 6">Multi-pass membrane protein</topology>
    </subcellularLocation>
</comment>
<evidence type="ECO:0000313" key="7">
    <source>
        <dbReference type="EMBL" id="MBB6215599.1"/>
    </source>
</evidence>
<dbReference type="GO" id="GO:0046677">
    <property type="term" value="P:response to antibiotic"/>
    <property type="evidence" value="ECO:0007669"/>
    <property type="project" value="UniProtKB-KW"/>
</dbReference>
<sequence>MDFKNIKKKIFAALIIAIIIFAGLSLYSDVGKLGKVFLDFDFTYLPIILLLAPLNYLFRYIKWSYYLHLVDIQISHRDSIPIFLSGLAMTITPGKVGEFLKSYLLKEKVHAPISSTAPLVMGERFTDGISVLILAGIGSLNYAYNKSILLIVALMAVFAIGIIQSPALMGYILKVLKKLPMIGRFGSALENFYEKTYIILKWKPLLIAVSIGVVSWFFEGVVIYLTIKALGSQVPLLASVFTVSFSFIVGAASMIPGGLLVTEGSIIGLLHLLGISREMASATTIITRFSTLWLGVFIGLIGLWIVQKSHHDAS</sequence>
<feature type="transmembrane region" description="Helical" evidence="6">
    <location>
        <begin position="285"/>
        <end position="306"/>
    </location>
</feature>
<comment type="similarity">
    <text evidence="6">Belongs to the LPG synthase family.</text>
</comment>
<proteinExistence type="inferred from homology"/>
<keyword evidence="2" id="KW-1003">Cell membrane</keyword>
<feature type="transmembrane region" description="Helical" evidence="6">
    <location>
        <begin position="205"/>
        <end position="227"/>
    </location>
</feature>
<name>A0A841KZN1_9FIRM</name>
<dbReference type="GO" id="GO:0006629">
    <property type="term" value="P:lipid metabolic process"/>
    <property type="evidence" value="ECO:0007669"/>
    <property type="project" value="UniProtKB-KW"/>
</dbReference>
<protein>
    <recommendedName>
        <fullName evidence="6">Phosphatidylglycerol lysyltransferase</fullName>
        <ecNumber evidence="6">2.3.2.3</ecNumber>
    </recommendedName>
    <alternativeName>
        <fullName evidence="6">Lysylphosphatidylglycerol synthase</fullName>
    </alternativeName>
</protein>
<accession>A0A841KZN1</accession>
<gene>
    <name evidence="6" type="primary">mprF</name>
    <name evidence="7" type="ORF">HNQ80_001688</name>
</gene>
<keyword evidence="4 6" id="KW-1133">Transmembrane helix</keyword>
<keyword evidence="6" id="KW-0046">Antibiotic resistance</keyword>
<dbReference type="GO" id="GO:0050071">
    <property type="term" value="F:phosphatidylglycerol lysyltransferase activity"/>
    <property type="evidence" value="ECO:0007669"/>
    <property type="project" value="UniProtKB-EC"/>
</dbReference>
<dbReference type="RefSeq" id="WP_184310018.1">
    <property type="nucleotide sequence ID" value="NZ_JACHEN010000008.1"/>
</dbReference>
<comment type="catalytic activity">
    <reaction evidence="6">
        <text>L-lysyl-tRNA(Lys) + a 1,2-diacyl-sn-glycero-3-phospho-(1'-sn-glycerol) = a 1,2-diacyl-sn-glycero-3-phospho-1'-(3'-O-L-lysyl)-sn-glycerol + tRNA(Lys)</text>
        <dbReference type="Rhea" id="RHEA:10668"/>
        <dbReference type="Rhea" id="RHEA-COMP:9696"/>
        <dbReference type="Rhea" id="RHEA-COMP:9697"/>
        <dbReference type="ChEBI" id="CHEBI:64716"/>
        <dbReference type="ChEBI" id="CHEBI:75792"/>
        <dbReference type="ChEBI" id="CHEBI:78442"/>
        <dbReference type="ChEBI" id="CHEBI:78529"/>
        <dbReference type="EC" id="2.3.2.3"/>
    </reaction>
</comment>
<dbReference type="EC" id="2.3.2.3" evidence="6"/>
<organism evidence="7 8">
    <name type="scientific">Anaerosolibacter carboniphilus</name>
    <dbReference type="NCBI Taxonomy" id="1417629"/>
    <lineage>
        <taxon>Bacteria</taxon>
        <taxon>Bacillati</taxon>
        <taxon>Bacillota</taxon>
        <taxon>Clostridia</taxon>
        <taxon>Peptostreptococcales</taxon>
        <taxon>Thermotaleaceae</taxon>
        <taxon>Anaerosolibacter</taxon>
    </lineage>
</organism>
<dbReference type="GO" id="GO:0005886">
    <property type="term" value="C:plasma membrane"/>
    <property type="evidence" value="ECO:0007669"/>
    <property type="project" value="UniProtKB-SubCell"/>
</dbReference>
<reference evidence="7 8" key="1">
    <citation type="submission" date="2020-08" db="EMBL/GenBank/DDBJ databases">
        <title>Genomic Encyclopedia of Type Strains, Phase IV (KMG-IV): sequencing the most valuable type-strain genomes for metagenomic binning, comparative biology and taxonomic classification.</title>
        <authorList>
            <person name="Goeker M."/>
        </authorList>
    </citation>
    <scope>NUCLEOTIDE SEQUENCE [LARGE SCALE GENOMIC DNA]</scope>
    <source>
        <strain evidence="7 8">DSM 103526</strain>
    </source>
</reference>
<feature type="transmembrane region" description="Helical" evidence="6">
    <location>
        <begin position="12"/>
        <end position="30"/>
    </location>
</feature>
<dbReference type="Proteomes" id="UP000579281">
    <property type="component" value="Unassembled WGS sequence"/>
</dbReference>
<evidence type="ECO:0000256" key="3">
    <source>
        <dbReference type="ARBA" id="ARBA00022692"/>
    </source>
</evidence>
<dbReference type="Pfam" id="PF03706">
    <property type="entry name" value="LPG_synthase_TM"/>
    <property type="match status" value="1"/>
</dbReference>
<keyword evidence="8" id="KW-1185">Reference proteome</keyword>
<dbReference type="PANTHER" id="PTHR39087:SF2">
    <property type="entry name" value="UPF0104 MEMBRANE PROTEIN MJ1595"/>
    <property type="match status" value="1"/>
</dbReference>
<evidence type="ECO:0000256" key="5">
    <source>
        <dbReference type="ARBA" id="ARBA00023136"/>
    </source>
</evidence>
<comment type="function">
    <text evidence="6">Catalyzes the transfer of a lysyl group from L-lysyl-tRNA(Lys) to membrane-bound phosphatidylglycerol (PG), which produces lysylphosphatidylglycerol (LPG), a major component of the bacterial membrane with a positive net charge. LPG synthesis contributes to bacterial virulence as it is involved in the resistance mechanism against cationic antimicrobial peptides (CAMP) produces by the host's immune system (defensins, cathelicidins) and by the competing microorganisms.</text>
</comment>
<keyword evidence="3 6" id="KW-0812">Transmembrane</keyword>
<dbReference type="NCBIfam" id="TIGR00374">
    <property type="entry name" value="flippase-like domain"/>
    <property type="match status" value="1"/>
</dbReference>
<feature type="transmembrane region" description="Helical" evidence="6">
    <location>
        <begin position="150"/>
        <end position="173"/>
    </location>
</feature>
<dbReference type="EMBL" id="JACHEN010000008">
    <property type="protein sequence ID" value="MBB6215599.1"/>
    <property type="molecule type" value="Genomic_DNA"/>
</dbReference>
<keyword evidence="6" id="KW-0443">Lipid metabolism</keyword>
<comment type="caution">
    <text evidence="7">The sequence shown here is derived from an EMBL/GenBank/DDBJ whole genome shotgun (WGS) entry which is preliminary data.</text>
</comment>